<comment type="caution">
    <text evidence="5">The sequence shown here is derived from an EMBL/GenBank/DDBJ whole genome shotgun (WGS) entry which is preliminary data.</text>
</comment>
<dbReference type="InterPro" id="IPR053958">
    <property type="entry name" value="HMGCR/SNAP/NPC1-like_SSD"/>
</dbReference>
<feature type="transmembrane region" description="Helical" evidence="3">
    <location>
        <begin position="368"/>
        <end position="389"/>
    </location>
</feature>
<feature type="domain" description="SSD" evidence="4">
    <location>
        <begin position="375"/>
        <end position="473"/>
    </location>
</feature>
<feature type="transmembrane region" description="Helical" evidence="3">
    <location>
        <begin position="448"/>
        <end position="473"/>
    </location>
</feature>
<evidence type="ECO:0000313" key="6">
    <source>
        <dbReference type="Proteomes" id="UP001642464"/>
    </source>
</evidence>
<feature type="compositionally biased region" description="Low complexity" evidence="2">
    <location>
        <begin position="1274"/>
        <end position="1284"/>
    </location>
</feature>
<keyword evidence="3" id="KW-0472">Membrane</keyword>
<dbReference type="PANTHER" id="PTHR46687:SF1">
    <property type="entry name" value="PROTEIN DISPATCHED HOMOLOG 3"/>
    <property type="match status" value="1"/>
</dbReference>
<dbReference type="SUPFAM" id="SSF82866">
    <property type="entry name" value="Multidrug efflux transporter AcrB transmembrane domain"/>
    <property type="match status" value="1"/>
</dbReference>
<feature type="transmembrane region" description="Helical" evidence="3">
    <location>
        <begin position="552"/>
        <end position="576"/>
    </location>
</feature>
<dbReference type="InterPro" id="IPR042480">
    <property type="entry name" value="DISP3"/>
</dbReference>
<feature type="compositionally biased region" description="Basic and acidic residues" evidence="2">
    <location>
        <begin position="1325"/>
        <end position="1336"/>
    </location>
</feature>
<feature type="coiled-coil region" evidence="1">
    <location>
        <begin position="862"/>
        <end position="889"/>
    </location>
</feature>
<feature type="region of interest" description="Disordered" evidence="2">
    <location>
        <begin position="1528"/>
        <end position="1573"/>
    </location>
</feature>
<dbReference type="PROSITE" id="PS00022">
    <property type="entry name" value="EGF_1"/>
    <property type="match status" value="1"/>
</dbReference>
<evidence type="ECO:0000256" key="3">
    <source>
        <dbReference type="SAM" id="Phobius"/>
    </source>
</evidence>
<keyword evidence="3" id="KW-1133">Transmembrane helix</keyword>
<sequence length="1573" mass="175493">MAGLWLKLVVPELVDIVPWRLPVFFDSKLDAKLNKEDVYKQATSLRAATVQHSRKCEARFRYLLDLTNGLARAQVTRVENLQERGEERWRGWNFLTAETNNSDLASAPARELLSQYATYWKLDLFYQAKDEEKGIFTPEALEEIRDFERRLRALEGYGDFCRKRYSFVSCDPAYTVTNIFFSVPNASSISGDTMQVIYDGSGSLANIEDMLKGFLRDGIDWWVDKDFGPKNLKSLYTRASFFGGLPLEGYESLDTRLEEQKAKSNDFLRKVWTDLLHRTDLPGDEGLHYEHVVFTWAESRVLYGHEVNFYLFNDLRFCIGTFILVSALILLRQQSLVTTFCGILGVPLAFSATYYFHYVVMGYQRMSVMDFVSIFLIVGIAADDILLLYNTYQLASAVVQLKGKTNQPAARMRWAYREAASAMLVTSVTTCVSFYANMLSIVSVVRQFGFFMGTLVLWNFLNVLTIFPASLLVNEMYLAPLWCCCRATKGPAPSSASCGEAEAVEMVQTASRLARQFSKDHDSHYVLHMQTEIQHDHLDCTERFMDRRFRPFLVTFRWLLLAFSFSLSGLCVFLAYTGFSLASGDIVIFEEDVNLGRVAALTSEIFPSYTSADLNNNLAILNPLQPQIKPSCPRLGDNNSWCSGLGSCDTFTGRCTCQEGYVGQACSVLRADPTLDFVPWPPPSIPKSYDYIHILARPSLLESPGTADATEPIYFLNQGDEPVEWSIEAPPESSSWLGLLQSSGAVPPRVFSRTDDAFPGRGMGSWEEREESGFCSTPPWCPLRCKVGGAPGRDVGRLEMESGHAATVQCEARSSQRMEEGRLTFVEESLTSFKAAAHRSRPAARPGEQVEQQRKAQEALLEMQLDAARRELEQNLRAVKQQKHEELLQDAERVALAAVSRGVREALATEVASLHRSFKQLNDSVDERLRIFEQRLERIEDRSSKNIDEVWLRMEQLEWKFHEDGHLSPEVAKQVPSLVTNWGQGKFPSQSDLLAYLEHRLTEMQTVKAEIHEMLQRASDGLGDRVEECVVSKTQNIENRLMSTDMMLRNLLTKQKEPVSPAVSRTPSGAGRSPSARDKGGSGANRPDSAGKPQLELPGSPKSSRSPKAASRKASEKPSNVSSQSQGLVDEALAARAAASAVAAGAALPGVLEGADLLSWLKSHVNELLDLKTAAAAVPRDSSGSAMDEERPEETQPAGPFGVGLIPDGLLDRLEELEQSLEKLAVNIKELDGARLPGRMGTLESQCLDERLALLESYAPSATTGAHRPPSRPSSPSGATTAQTTSQLLALREEMQRLKTRVGILEGLTPIQDLDASPTSPASPAREEEERQPNSHLLRSEDFKHELMNLWHAIGGDQKNLDLLTARLEDAKGQVARMTQRFDTAMPQMLQLLGELLRGQGFSESSDEVDLLLQIQQLLYGESGMPFVSPAVLRETFQRFEALLRSEMEKLREELVANMEEKARSEDLDFLAEQLRLWQNQLQILWQTFEKLTTEQEVDAAIWRKPLAARCVSCDRKVDIKGLLFDRDTPQLPTGANSPSPERHLVAPVAPPGPRATSARRGGRGRNLPAIDA</sequence>
<protein>
    <submittedName>
        <fullName evidence="5">Protein dispatched homolog 3 (Patched domain-containing protein 2)</fullName>
    </submittedName>
</protein>
<feature type="compositionally biased region" description="Polar residues" evidence="2">
    <location>
        <begin position="1531"/>
        <end position="1540"/>
    </location>
</feature>
<feature type="transmembrane region" description="Helical" evidence="3">
    <location>
        <begin position="414"/>
        <end position="436"/>
    </location>
</feature>
<proteinExistence type="predicted"/>
<keyword evidence="1" id="KW-0175">Coiled coil</keyword>
<keyword evidence="6" id="KW-1185">Reference proteome</keyword>
<feature type="region of interest" description="Disordered" evidence="2">
    <location>
        <begin position="1261"/>
        <end position="1284"/>
    </location>
</feature>
<evidence type="ECO:0000256" key="2">
    <source>
        <dbReference type="SAM" id="MobiDB-lite"/>
    </source>
</evidence>
<feature type="transmembrane region" description="Helical" evidence="3">
    <location>
        <begin position="336"/>
        <end position="356"/>
    </location>
</feature>
<gene>
    <name evidence="5" type="ORF">SCF082_LOCUS3597</name>
</gene>
<dbReference type="Proteomes" id="UP001642464">
    <property type="component" value="Unassembled WGS sequence"/>
</dbReference>
<dbReference type="PROSITE" id="PS50156">
    <property type="entry name" value="SSD"/>
    <property type="match status" value="1"/>
</dbReference>
<dbReference type="EMBL" id="CAXAMM010001847">
    <property type="protein sequence ID" value="CAK8993663.1"/>
    <property type="molecule type" value="Genomic_DNA"/>
</dbReference>
<keyword evidence="3" id="KW-0812">Transmembrane</keyword>
<feature type="coiled-coil region" evidence="1">
    <location>
        <begin position="1441"/>
        <end position="1468"/>
    </location>
</feature>
<reference evidence="5 6" key="1">
    <citation type="submission" date="2024-02" db="EMBL/GenBank/DDBJ databases">
        <authorList>
            <person name="Chen Y."/>
            <person name="Shah S."/>
            <person name="Dougan E. K."/>
            <person name="Thang M."/>
            <person name="Chan C."/>
        </authorList>
    </citation>
    <scope>NUCLEOTIDE SEQUENCE [LARGE SCALE GENOMIC DNA]</scope>
</reference>
<dbReference type="Pfam" id="PF12349">
    <property type="entry name" value="Sterol-sensing"/>
    <property type="match status" value="1"/>
</dbReference>
<dbReference type="Gene3D" id="2.10.25.10">
    <property type="entry name" value="Laminin"/>
    <property type="match status" value="1"/>
</dbReference>
<feature type="transmembrane region" description="Helical" evidence="3">
    <location>
        <begin position="309"/>
        <end position="331"/>
    </location>
</feature>
<name>A0ABP0HVD3_9DINO</name>
<feature type="region of interest" description="Disordered" evidence="2">
    <location>
        <begin position="1309"/>
        <end position="1336"/>
    </location>
</feature>
<feature type="region of interest" description="Disordered" evidence="2">
    <location>
        <begin position="1180"/>
        <end position="1203"/>
    </location>
</feature>
<dbReference type="InterPro" id="IPR000731">
    <property type="entry name" value="SSD"/>
</dbReference>
<evidence type="ECO:0000259" key="4">
    <source>
        <dbReference type="PROSITE" id="PS50156"/>
    </source>
</evidence>
<dbReference type="Gene3D" id="1.20.1640.10">
    <property type="entry name" value="Multidrug efflux transporter AcrB transmembrane domain"/>
    <property type="match status" value="1"/>
</dbReference>
<accession>A0ABP0HVD3</accession>
<organism evidence="5 6">
    <name type="scientific">Durusdinium trenchii</name>
    <dbReference type="NCBI Taxonomy" id="1381693"/>
    <lineage>
        <taxon>Eukaryota</taxon>
        <taxon>Sar</taxon>
        <taxon>Alveolata</taxon>
        <taxon>Dinophyceae</taxon>
        <taxon>Suessiales</taxon>
        <taxon>Symbiodiniaceae</taxon>
        <taxon>Durusdinium</taxon>
    </lineage>
</organism>
<evidence type="ECO:0000256" key="1">
    <source>
        <dbReference type="SAM" id="Coils"/>
    </source>
</evidence>
<dbReference type="InterPro" id="IPR000742">
    <property type="entry name" value="EGF"/>
</dbReference>
<dbReference type="PROSITE" id="PS01186">
    <property type="entry name" value="EGF_2"/>
    <property type="match status" value="1"/>
</dbReference>
<dbReference type="InterPro" id="IPR002049">
    <property type="entry name" value="LE_dom"/>
</dbReference>
<dbReference type="CDD" id="cd00055">
    <property type="entry name" value="EGF_Lam"/>
    <property type="match status" value="1"/>
</dbReference>
<feature type="region of interest" description="Disordered" evidence="2">
    <location>
        <begin position="1054"/>
        <end position="1126"/>
    </location>
</feature>
<feature type="compositionally biased region" description="Low complexity" evidence="2">
    <location>
        <begin position="1100"/>
        <end position="1109"/>
    </location>
</feature>
<evidence type="ECO:0000313" key="5">
    <source>
        <dbReference type="EMBL" id="CAK8993663.1"/>
    </source>
</evidence>
<dbReference type="PANTHER" id="PTHR46687">
    <property type="entry name" value="PROTEIN DISPATCHED HOMOLOG 3"/>
    <property type="match status" value="1"/>
</dbReference>